<reference evidence="2" key="1">
    <citation type="journal article" date="2011" name="PLoS Genet.">
        <title>Genomic analysis of the necrotrophic fungal pathogens Sclerotinia sclerotiorum and Botrytis cinerea.</title>
        <authorList>
            <person name="Amselem J."/>
            <person name="Cuomo C.A."/>
            <person name="van Kan J.A."/>
            <person name="Viaud M."/>
            <person name="Benito E.P."/>
            <person name="Couloux A."/>
            <person name="Coutinho P.M."/>
            <person name="de Vries R.P."/>
            <person name="Dyer P.S."/>
            <person name="Fillinger S."/>
            <person name="Fournier E."/>
            <person name="Gout L."/>
            <person name="Hahn M."/>
            <person name="Kohn L."/>
            <person name="Lapalu N."/>
            <person name="Plummer K.M."/>
            <person name="Pradier J.M."/>
            <person name="Quevillon E."/>
            <person name="Sharon A."/>
            <person name="Simon A."/>
            <person name="ten Have A."/>
            <person name="Tudzynski B."/>
            <person name="Tudzynski P."/>
            <person name="Wincker P."/>
            <person name="Andrew M."/>
            <person name="Anthouard V."/>
            <person name="Beever R.E."/>
            <person name="Beffa R."/>
            <person name="Benoit I."/>
            <person name="Bouzid O."/>
            <person name="Brault B."/>
            <person name="Chen Z."/>
            <person name="Choquer M."/>
            <person name="Collemare J."/>
            <person name="Cotton P."/>
            <person name="Danchin E.G."/>
            <person name="Da Silva C."/>
            <person name="Gautier A."/>
            <person name="Giraud C."/>
            <person name="Giraud T."/>
            <person name="Gonzalez C."/>
            <person name="Grossetete S."/>
            <person name="Guldener U."/>
            <person name="Henrissat B."/>
            <person name="Howlett B.J."/>
            <person name="Kodira C."/>
            <person name="Kretschmer M."/>
            <person name="Lappartient A."/>
            <person name="Leroch M."/>
            <person name="Levis C."/>
            <person name="Mauceli E."/>
            <person name="Neuveglise C."/>
            <person name="Oeser B."/>
            <person name="Pearson M."/>
            <person name="Poulain J."/>
            <person name="Poussereau N."/>
            <person name="Quesneville H."/>
            <person name="Rascle C."/>
            <person name="Schumacher J."/>
            <person name="Segurens B."/>
            <person name="Sexton A."/>
            <person name="Silva E."/>
            <person name="Sirven C."/>
            <person name="Soanes D.M."/>
            <person name="Talbot N.J."/>
            <person name="Templeton M."/>
            <person name="Yandava C."/>
            <person name="Yarden O."/>
            <person name="Zeng Q."/>
            <person name="Rollins J.A."/>
            <person name="Lebrun M.H."/>
            <person name="Dickman M."/>
        </authorList>
    </citation>
    <scope>NUCLEOTIDE SEQUENCE [LARGE SCALE GENOMIC DNA]</scope>
    <source>
        <strain evidence="2">T4</strain>
    </source>
</reference>
<evidence type="ECO:0000313" key="2">
    <source>
        <dbReference type="Proteomes" id="UP000008177"/>
    </source>
</evidence>
<name>G2Y3I1_BOTF4</name>
<dbReference type="HOGENOM" id="CLU_2305643_0_0_1"/>
<dbReference type="Proteomes" id="UP000008177">
    <property type="component" value="Unplaced contigs"/>
</dbReference>
<dbReference type="InParanoid" id="G2Y3I1"/>
<gene>
    <name evidence="1" type="ORF">BofuT4_P003800.1</name>
</gene>
<organism evidence="1 2">
    <name type="scientific">Botryotinia fuckeliana (strain T4)</name>
    <name type="common">Noble rot fungus</name>
    <name type="synonym">Botrytis cinerea</name>
    <dbReference type="NCBI Taxonomy" id="999810"/>
    <lineage>
        <taxon>Eukaryota</taxon>
        <taxon>Fungi</taxon>
        <taxon>Dikarya</taxon>
        <taxon>Ascomycota</taxon>
        <taxon>Pezizomycotina</taxon>
        <taxon>Leotiomycetes</taxon>
        <taxon>Helotiales</taxon>
        <taxon>Sclerotiniaceae</taxon>
        <taxon>Botrytis</taxon>
    </lineage>
</organism>
<protein>
    <submittedName>
        <fullName evidence="1">Uncharacterized protein</fullName>
    </submittedName>
</protein>
<accession>G2Y3I1</accession>
<dbReference type="EMBL" id="FQ790286">
    <property type="protein sequence ID" value="CCD47221.1"/>
    <property type="molecule type" value="Genomic_DNA"/>
</dbReference>
<proteinExistence type="predicted"/>
<dbReference type="AlphaFoldDB" id="G2Y3I1"/>
<evidence type="ECO:0000313" key="1">
    <source>
        <dbReference type="EMBL" id="CCD47221.1"/>
    </source>
</evidence>
<dbReference type="OrthoDB" id="5425772at2759"/>
<sequence length="100" mass="11676">MLEYKVNRREYAVPYSYEPGERGTQSWHPQRLQKDYFPLSDYKPELWKTVSGLYHGKAYVGNAKDLSCWRVSSNSSDPTWNAPFEEEDVIFQTCAEAMTV</sequence>